<comment type="caution">
    <text evidence="2">The sequence shown here is derived from an EMBL/GenBank/DDBJ whole genome shotgun (WGS) entry which is preliminary data.</text>
</comment>
<feature type="domain" description="Baseplate protein J-like barrel" evidence="1">
    <location>
        <begin position="107"/>
        <end position="193"/>
    </location>
</feature>
<dbReference type="InterPro" id="IPR006949">
    <property type="entry name" value="Barrel_Baseplate_J-like"/>
</dbReference>
<keyword evidence="3" id="KW-1185">Reference proteome</keyword>
<dbReference type="EMBL" id="WUBS01000014">
    <property type="protein sequence ID" value="NDL64838.1"/>
    <property type="molecule type" value="Genomic_DNA"/>
</dbReference>
<dbReference type="PANTHER" id="PTHR37829:SF3">
    <property type="entry name" value="PROTEIN JAYE-RELATED"/>
    <property type="match status" value="1"/>
</dbReference>
<dbReference type="AlphaFoldDB" id="A0A845SQH6"/>
<gene>
    <name evidence="2" type="ORF">GRH90_19050</name>
</gene>
<proteinExistence type="predicted"/>
<organism evidence="2 3">
    <name type="scientific">Acerihabitans arboris</name>
    <dbReference type="NCBI Taxonomy" id="2691583"/>
    <lineage>
        <taxon>Bacteria</taxon>
        <taxon>Pseudomonadati</taxon>
        <taxon>Pseudomonadota</taxon>
        <taxon>Gammaproteobacteria</taxon>
        <taxon>Enterobacterales</taxon>
        <taxon>Pectobacteriaceae</taxon>
        <taxon>Acerihabitans</taxon>
    </lineage>
</organism>
<dbReference type="Pfam" id="PF04865">
    <property type="entry name" value="Baseplate_J"/>
    <property type="match status" value="1"/>
</dbReference>
<evidence type="ECO:0000259" key="1">
    <source>
        <dbReference type="Pfam" id="PF04865"/>
    </source>
</evidence>
<dbReference type="InterPro" id="IPR052399">
    <property type="entry name" value="Phage_Baseplate_Assmbl_Protein"/>
</dbReference>
<sequence>MATKPTVDFEASLSEGGMPVTEAQANAEFQAIVVANGAIITNTSKMSPFWRLVKAIVTAPVMWLKNILVTVVMPNMYLAYATGPFLELFAWALNLERKSATFSNGLITFRKSDPTVAITIPAGTIIQTERINGIIYRLLTLVETVIPSGTASLAILTQAEGAGSAYNLAAGYYRILPTDIAGITSVENEDDWLTVPGSDIESEEELRGRCRTQFNLVGSYHIDAVYRSMIATVAGLSADRVFFQHDAPRGPGTANAYLLLDTGVASDSFVAAVNYHITTQGYHGHGDDMQCFPMLESQHDLIVTVFPYATLALTDEETAELKNGVENLVRCAFRENATFDVTKTWPNSRFSFSQLGAELHAQFPAIESVTFSLADIISGLNIPRLNSLAVAVNDE</sequence>
<name>A0A845SQH6_9GAMM</name>
<protein>
    <recommendedName>
        <fullName evidence="1">Baseplate protein J-like barrel domain-containing protein</fullName>
    </recommendedName>
</protein>
<dbReference type="Proteomes" id="UP000461443">
    <property type="component" value="Unassembled WGS sequence"/>
</dbReference>
<dbReference type="PANTHER" id="PTHR37829">
    <property type="entry name" value="PHAGE-LIKE ELEMENT PBSX PROTEIN XKDT"/>
    <property type="match status" value="1"/>
</dbReference>
<evidence type="ECO:0000313" key="3">
    <source>
        <dbReference type="Proteomes" id="UP000461443"/>
    </source>
</evidence>
<evidence type="ECO:0000313" key="2">
    <source>
        <dbReference type="EMBL" id="NDL64838.1"/>
    </source>
</evidence>
<reference evidence="2 3" key="2">
    <citation type="submission" date="2020-02" db="EMBL/GenBank/DDBJ databases">
        <title>The new genus of Enterobacteriales.</title>
        <authorList>
            <person name="Kim I.S."/>
        </authorList>
    </citation>
    <scope>NUCLEOTIDE SEQUENCE [LARGE SCALE GENOMIC DNA]</scope>
    <source>
        <strain evidence="2 3">SAP-6</strain>
    </source>
</reference>
<reference evidence="2 3" key="1">
    <citation type="submission" date="2019-12" db="EMBL/GenBank/DDBJ databases">
        <authorList>
            <person name="Lee S.D."/>
        </authorList>
    </citation>
    <scope>NUCLEOTIDE SEQUENCE [LARGE SCALE GENOMIC DNA]</scope>
    <source>
        <strain evidence="2 3">SAP-6</strain>
    </source>
</reference>
<dbReference type="RefSeq" id="WP_162367542.1">
    <property type="nucleotide sequence ID" value="NZ_WUBS01000014.1"/>
</dbReference>
<accession>A0A845SQH6</accession>